<dbReference type="Proteomes" id="UP000828390">
    <property type="component" value="Unassembled WGS sequence"/>
</dbReference>
<evidence type="ECO:0000313" key="2">
    <source>
        <dbReference type="Proteomes" id="UP000828390"/>
    </source>
</evidence>
<dbReference type="EMBL" id="JAIWYP010000003">
    <property type="protein sequence ID" value="KAH3851997.1"/>
    <property type="molecule type" value="Genomic_DNA"/>
</dbReference>
<keyword evidence="2" id="KW-1185">Reference proteome</keyword>
<protein>
    <submittedName>
        <fullName evidence="1">Uncharacterized protein</fullName>
    </submittedName>
</protein>
<accession>A0A9D4L7I3</accession>
<reference evidence="1" key="2">
    <citation type="submission" date="2020-11" db="EMBL/GenBank/DDBJ databases">
        <authorList>
            <person name="McCartney M.A."/>
            <person name="Auch B."/>
            <person name="Kono T."/>
            <person name="Mallez S."/>
            <person name="Becker A."/>
            <person name="Gohl D.M."/>
            <person name="Silverstein K.A.T."/>
            <person name="Koren S."/>
            <person name="Bechman K.B."/>
            <person name="Herman A."/>
            <person name="Abrahante J.E."/>
            <person name="Garbe J."/>
        </authorList>
    </citation>
    <scope>NUCLEOTIDE SEQUENCE</scope>
    <source>
        <strain evidence="1">Duluth1</strain>
        <tissue evidence="1">Whole animal</tissue>
    </source>
</reference>
<proteinExistence type="predicted"/>
<sequence>MVIEHEDDRGTLTVVMDTLNIETTCQRLEFKKNILSLQIRLLTLSVLEPNVEGLCKQF</sequence>
<comment type="caution">
    <text evidence="1">The sequence shown here is derived from an EMBL/GenBank/DDBJ whole genome shotgun (WGS) entry which is preliminary data.</text>
</comment>
<evidence type="ECO:0000313" key="1">
    <source>
        <dbReference type="EMBL" id="KAH3851997.1"/>
    </source>
</evidence>
<organism evidence="1 2">
    <name type="scientific">Dreissena polymorpha</name>
    <name type="common">Zebra mussel</name>
    <name type="synonym">Mytilus polymorpha</name>
    <dbReference type="NCBI Taxonomy" id="45954"/>
    <lineage>
        <taxon>Eukaryota</taxon>
        <taxon>Metazoa</taxon>
        <taxon>Spiralia</taxon>
        <taxon>Lophotrochozoa</taxon>
        <taxon>Mollusca</taxon>
        <taxon>Bivalvia</taxon>
        <taxon>Autobranchia</taxon>
        <taxon>Heteroconchia</taxon>
        <taxon>Euheterodonta</taxon>
        <taxon>Imparidentia</taxon>
        <taxon>Neoheterodontei</taxon>
        <taxon>Myida</taxon>
        <taxon>Dreissenoidea</taxon>
        <taxon>Dreissenidae</taxon>
        <taxon>Dreissena</taxon>
    </lineage>
</organism>
<name>A0A9D4L7I3_DREPO</name>
<reference evidence="1" key="1">
    <citation type="journal article" date="2019" name="bioRxiv">
        <title>The Genome of the Zebra Mussel, Dreissena polymorpha: A Resource for Invasive Species Research.</title>
        <authorList>
            <person name="McCartney M.A."/>
            <person name="Auch B."/>
            <person name="Kono T."/>
            <person name="Mallez S."/>
            <person name="Zhang Y."/>
            <person name="Obille A."/>
            <person name="Becker A."/>
            <person name="Abrahante J.E."/>
            <person name="Garbe J."/>
            <person name="Badalamenti J.P."/>
            <person name="Herman A."/>
            <person name="Mangelson H."/>
            <person name="Liachko I."/>
            <person name="Sullivan S."/>
            <person name="Sone E.D."/>
            <person name="Koren S."/>
            <person name="Silverstein K.A.T."/>
            <person name="Beckman K.B."/>
            <person name="Gohl D.M."/>
        </authorList>
    </citation>
    <scope>NUCLEOTIDE SEQUENCE</scope>
    <source>
        <strain evidence="1">Duluth1</strain>
        <tissue evidence="1">Whole animal</tissue>
    </source>
</reference>
<dbReference type="AlphaFoldDB" id="A0A9D4L7I3"/>
<gene>
    <name evidence="1" type="ORF">DPMN_094486</name>
</gene>